<evidence type="ECO:0000256" key="1">
    <source>
        <dbReference type="SAM" id="Phobius"/>
    </source>
</evidence>
<keyword evidence="1" id="KW-0472">Membrane</keyword>
<accession>A0A0F9U7G1</accession>
<sequence>MKIEDIFFCLCLGFLIATLLVIFSGYFTGCNFAKNNYSSLMTKNLINESALSECRREGIKYNLFQHALSKIGKRPYTDEYNCLDHAKDLVKELEKVDISSSILINEDRSHSLVAVWIESTNGQFVSPNYDFKILEVRDGDMKVMCHVDYK</sequence>
<evidence type="ECO:0000313" key="2">
    <source>
        <dbReference type="EMBL" id="KKN49583.1"/>
    </source>
</evidence>
<feature type="transmembrane region" description="Helical" evidence="1">
    <location>
        <begin position="7"/>
        <end position="27"/>
    </location>
</feature>
<keyword evidence="1" id="KW-0812">Transmembrane</keyword>
<proteinExistence type="predicted"/>
<reference evidence="2" key="1">
    <citation type="journal article" date="2015" name="Nature">
        <title>Complex archaea that bridge the gap between prokaryotes and eukaryotes.</title>
        <authorList>
            <person name="Spang A."/>
            <person name="Saw J.H."/>
            <person name="Jorgensen S.L."/>
            <person name="Zaremba-Niedzwiedzka K."/>
            <person name="Martijn J."/>
            <person name="Lind A.E."/>
            <person name="van Eijk R."/>
            <person name="Schleper C."/>
            <person name="Guy L."/>
            <person name="Ettema T.J."/>
        </authorList>
    </citation>
    <scope>NUCLEOTIDE SEQUENCE</scope>
</reference>
<dbReference type="AlphaFoldDB" id="A0A0F9U7G1"/>
<gene>
    <name evidence="2" type="ORF">LCGC14_0641480</name>
</gene>
<organism evidence="2">
    <name type="scientific">marine sediment metagenome</name>
    <dbReference type="NCBI Taxonomy" id="412755"/>
    <lineage>
        <taxon>unclassified sequences</taxon>
        <taxon>metagenomes</taxon>
        <taxon>ecological metagenomes</taxon>
    </lineage>
</organism>
<protein>
    <submittedName>
        <fullName evidence="2">Uncharacterized protein</fullName>
    </submittedName>
</protein>
<keyword evidence="1" id="KW-1133">Transmembrane helix</keyword>
<comment type="caution">
    <text evidence="2">The sequence shown here is derived from an EMBL/GenBank/DDBJ whole genome shotgun (WGS) entry which is preliminary data.</text>
</comment>
<dbReference type="EMBL" id="LAZR01001162">
    <property type="protein sequence ID" value="KKN49583.1"/>
    <property type="molecule type" value="Genomic_DNA"/>
</dbReference>
<name>A0A0F9U7G1_9ZZZZ</name>